<dbReference type="GO" id="GO:0006508">
    <property type="term" value="P:proteolysis"/>
    <property type="evidence" value="ECO:0007669"/>
    <property type="project" value="UniProtKB-KW"/>
</dbReference>
<protein>
    <submittedName>
        <fullName evidence="7">Copia-type polyprotein</fullName>
    </submittedName>
</protein>
<evidence type="ECO:0000256" key="3">
    <source>
        <dbReference type="ARBA" id="ARBA00022750"/>
    </source>
</evidence>
<dbReference type="GO" id="GO:0015074">
    <property type="term" value="P:DNA integration"/>
    <property type="evidence" value="ECO:0007669"/>
    <property type="project" value="InterPro"/>
</dbReference>
<evidence type="ECO:0000256" key="2">
    <source>
        <dbReference type="ARBA" id="ARBA00022723"/>
    </source>
</evidence>
<dbReference type="Pfam" id="PF25597">
    <property type="entry name" value="SH3_retrovirus"/>
    <property type="match status" value="1"/>
</dbReference>
<feature type="region of interest" description="Disordered" evidence="5">
    <location>
        <begin position="471"/>
        <end position="501"/>
    </location>
</feature>
<evidence type="ECO:0000256" key="1">
    <source>
        <dbReference type="ARBA" id="ARBA00022670"/>
    </source>
</evidence>
<keyword evidence="1" id="KW-0645">Protease</keyword>
<dbReference type="Pfam" id="PF00665">
    <property type="entry name" value="rve"/>
    <property type="match status" value="1"/>
</dbReference>
<keyword evidence="4" id="KW-0378">Hydrolase</keyword>
<dbReference type="SUPFAM" id="SSF56672">
    <property type="entry name" value="DNA/RNA polymerases"/>
    <property type="match status" value="1"/>
</dbReference>
<evidence type="ECO:0000256" key="4">
    <source>
        <dbReference type="ARBA" id="ARBA00022801"/>
    </source>
</evidence>
<keyword evidence="2" id="KW-0479">Metal-binding</keyword>
<dbReference type="AlphaFoldDB" id="C0JJI2"/>
<sequence>MVGAFSQNIVTLTGLPMILLSESDLTNSLCGVEGVTCGCKEKFVELDKKVKGNVSFGDSSKVQIQGKGTILISLKDGAHKLITDVYYVPKLKSNILSLGQLVEKGYEIHMKDCCLWLRDKNSNLIAKVFMSRNRMFTLNIKTNEAKCLKASIKDESWCWHMRFGHLNFGALKSLGEEKMVKGMPQINHPNQLCEACLLGKHARRSFPKEANSRAKEPLQLVYTDVCGPINPPSCGNNKYFLLFIDDYSRKTWVYFLKQKSEAFVAFKNFKALVEKESGYVIKALRSDRGGEFTSKEFNEFCEKYGIRRPLTVPRSPQQNGVAERKNRTILNMTRCMLKAKNMPKEFWAEAVACAVYLSNRSPTKNVKDQTPQEAWSGVKPRVDHLRVFGSIAYAHVPDQGRFKLDDRSEKHVFIGYDASSKGYKLYNPNNGKTIVSRDVEFYEEGTWNWEEKEDTYDFFPYFEEIDEEALTPNDSTPALSPTPSTNEASSSSEGSSSERPRRMRNIQELYDETEVINDLFCLFVDSKPLNFDEAMKDKRWRQAMEEEIKAIEKNNTWELSSLPKGHEAIGVKWVFKIKKNAKGEVERHKARLVAKGYKQQYEVDYDEVFAPVARMETIRLLISLAAQMKWRIFQFDVKSAFLNGYLEEDVYVEQPMGFVIEGQEGKVLKLNKALYGLKQAPRAWNTHIDKYFQDNGFVHCQNEYALYVKTFNNGDVLFICLYVDDLIFTGNNPNLFEDFKESMSREFDMTDMGLMSYYLGMEVKQTQNGIFVSQERYTKEVLKKFNMLDCNPVNTPMEGGLKLSKFDEGEKVDSTIFKSLVGSLRYLTNTRPDILYAVGVVCRFMEAPTSPHLKAAKRILCYLKGTIDFGLFYSPSNNYKLVGFCDSDFAGDVDDRKSTTGFVFFMGDCVFTWSSKKQGIVTLSTCEAEYVAATSCTCHAIWLRRLLEELQLLQKESTKIYVDNRSAQELAKNPVFHERSKHIDTRYHFIRECITKKEVELTHVKTQDQVADIFTKPLKFEDFRRLRARLGVQKNFPIKGGC</sequence>
<organism evidence="7">
    <name type="scientific">Glycine max</name>
    <name type="common">Soybean</name>
    <name type="synonym">Glycine hispida</name>
    <dbReference type="NCBI Taxonomy" id="3847"/>
    <lineage>
        <taxon>Eukaryota</taxon>
        <taxon>Viridiplantae</taxon>
        <taxon>Streptophyta</taxon>
        <taxon>Embryophyta</taxon>
        <taxon>Tracheophyta</taxon>
        <taxon>Spermatophyta</taxon>
        <taxon>Magnoliopsida</taxon>
        <taxon>eudicotyledons</taxon>
        <taxon>Gunneridae</taxon>
        <taxon>Pentapetalae</taxon>
        <taxon>rosids</taxon>
        <taxon>fabids</taxon>
        <taxon>Fabales</taxon>
        <taxon>Fabaceae</taxon>
        <taxon>Papilionoideae</taxon>
        <taxon>50 kb inversion clade</taxon>
        <taxon>NPAAA clade</taxon>
        <taxon>indigoferoid/millettioid clade</taxon>
        <taxon>Phaseoleae</taxon>
        <taxon>Glycine</taxon>
        <taxon>Glycine subgen. Soja</taxon>
    </lineage>
</organism>
<dbReference type="InterPro" id="IPR013103">
    <property type="entry name" value="RVT_2"/>
</dbReference>
<dbReference type="Pfam" id="PF13976">
    <property type="entry name" value="gag_pre-integrs"/>
    <property type="match status" value="1"/>
</dbReference>
<dbReference type="InterPro" id="IPR025724">
    <property type="entry name" value="GAG-pre-integrase_dom"/>
</dbReference>
<dbReference type="PANTHER" id="PTHR42648:SF18">
    <property type="entry name" value="RETROTRANSPOSON, UNCLASSIFIED-LIKE PROTEIN"/>
    <property type="match status" value="1"/>
</dbReference>
<proteinExistence type="predicted"/>
<dbReference type="InterPro" id="IPR039537">
    <property type="entry name" value="Retrotran_Ty1/copia-like"/>
</dbReference>
<dbReference type="InterPro" id="IPR012337">
    <property type="entry name" value="RNaseH-like_sf"/>
</dbReference>
<dbReference type="ExpressionAtlas" id="C0JJI2">
    <property type="expression patterns" value="baseline and differential"/>
</dbReference>
<dbReference type="Pfam" id="PF07727">
    <property type="entry name" value="RVT_2"/>
    <property type="match status" value="1"/>
</dbReference>
<dbReference type="InterPro" id="IPR057670">
    <property type="entry name" value="SH3_retrovirus"/>
</dbReference>
<dbReference type="InterPro" id="IPR043502">
    <property type="entry name" value="DNA/RNA_pol_sf"/>
</dbReference>
<dbReference type="Gene3D" id="3.30.420.10">
    <property type="entry name" value="Ribonuclease H-like superfamily/Ribonuclease H"/>
    <property type="match status" value="1"/>
</dbReference>
<feature type="compositionally biased region" description="Low complexity" evidence="5">
    <location>
        <begin position="481"/>
        <end position="497"/>
    </location>
</feature>
<evidence type="ECO:0000256" key="5">
    <source>
        <dbReference type="SAM" id="MobiDB-lite"/>
    </source>
</evidence>
<dbReference type="InterPro" id="IPR036397">
    <property type="entry name" value="RNaseH_sf"/>
</dbReference>
<dbReference type="InterPro" id="IPR001584">
    <property type="entry name" value="Integrase_cat-core"/>
</dbReference>
<feature type="domain" description="Integrase catalytic" evidence="6">
    <location>
        <begin position="213"/>
        <end position="379"/>
    </location>
</feature>
<evidence type="ECO:0000259" key="6">
    <source>
        <dbReference type="PROSITE" id="PS50994"/>
    </source>
</evidence>
<dbReference type="EMBL" id="FJ225395">
    <property type="protein sequence ID" value="ACN78980.1"/>
    <property type="molecule type" value="Genomic_DNA"/>
</dbReference>
<dbReference type="GO" id="GO:0004190">
    <property type="term" value="F:aspartic-type endopeptidase activity"/>
    <property type="evidence" value="ECO:0007669"/>
    <property type="project" value="UniProtKB-KW"/>
</dbReference>
<reference evidence="7" key="1">
    <citation type="journal article" date="2009" name="Plant Physiol.">
        <title>Identification and analyses of candidate genes for rpp4-mediated resistance to Asian soybean rust in soybean.</title>
        <authorList>
            <person name="Meyer J.D."/>
            <person name="Silva D.C."/>
            <person name="Yang C."/>
            <person name="Pedley K.F."/>
            <person name="Zhang C."/>
            <person name="van de Mortel M."/>
            <person name="Hill J.H."/>
            <person name="Shoemaker R.C."/>
            <person name="Abdelnoor R.V."/>
            <person name="Whitham S.A."/>
            <person name="Graham M.A."/>
        </authorList>
    </citation>
    <scope>NUCLEOTIDE SEQUENCE</scope>
</reference>
<keyword evidence="3" id="KW-0064">Aspartyl protease</keyword>
<dbReference type="PROSITE" id="PS50994">
    <property type="entry name" value="INTEGRASE"/>
    <property type="match status" value="1"/>
</dbReference>
<dbReference type="Pfam" id="PF22936">
    <property type="entry name" value="Pol_BBD"/>
    <property type="match status" value="1"/>
</dbReference>
<dbReference type="EMBL" id="FJ225394">
    <property type="protein sequence ID" value="ACN78973.1"/>
    <property type="molecule type" value="Genomic_DNA"/>
</dbReference>
<dbReference type="CDD" id="cd09272">
    <property type="entry name" value="RNase_HI_RT_Ty1"/>
    <property type="match status" value="1"/>
</dbReference>
<name>C0JJI2_SOYBN</name>
<accession>C0JJI2</accession>
<dbReference type="GO" id="GO:0003676">
    <property type="term" value="F:nucleic acid binding"/>
    <property type="evidence" value="ECO:0007669"/>
    <property type="project" value="InterPro"/>
</dbReference>
<dbReference type="SUPFAM" id="SSF53098">
    <property type="entry name" value="Ribonuclease H-like"/>
    <property type="match status" value="1"/>
</dbReference>
<dbReference type="GO" id="GO:0046872">
    <property type="term" value="F:metal ion binding"/>
    <property type="evidence" value="ECO:0007669"/>
    <property type="project" value="UniProtKB-KW"/>
</dbReference>
<evidence type="ECO:0000313" key="7">
    <source>
        <dbReference type="EMBL" id="ACN78973.1"/>
    </source>
</evidence>
<dbReference type="PANTHER" id="PTHR42648">
    <property type="entry name" value="TRANSPOSASE, PUTATIVE-RELATED"/>
    <property type="match status" value="1"/>
</dbReference>
<dbReference type="InterPro" id="IPR054722">
    <property type="entry name" value="PolX-like_BBD"/>
</dbReference>